<evidence type="ECO:0000256" key="1">
    <source>
        <dbReference type="SAM" id="Phobius"/>
    </source>
</evidence>
<gene>
    <name evidence="3" type="ORF">QBC38DRAFT_484584</name>
</gene>
<keyword evidence="1" id="KW-0472">Membrane</keyword>
<dbReference type="PANTHER" id="PTHR34502:SF5">
    <property type="entry name" value="DUF6594 DOMAIN-CONTAINING PROTEIN"/>
    <property type="match status" value="1"/>
</dbReference>
<keyword evidence="4" id="KW-1185">Reference proteome</keyword>
<dbReference type="InterPro" id="IPR046529">
    <property type="entry name" value="DUF6594"/>
</dbReference>
<accession>A0AAN7BK45</accession>
<reference evidence="3" key="2">
    <citation type="submission" date="2023-05" db="EMBL/GenBank/DDBJ databases">
        <authorList>
            <consortium name="Lawrence Berkeley National Laboratory"/>
            <person name="Steindorff A."/>
            <person name="Hensen N."/>
            <person name="Bonometti L."/>
            <person name="Westerberg I."/>
            <person name="Brannstrom I.O."/>
            <person name="Guillou S."/>
            <person name="Cros-Aarteil S."/>
            <person name="Calhoun S."/>
            <person name="Haridas S."/>
            <person name="Kuo A."/>
            <person name="Mondo S."/>
            <person name="Pangilinan J."/>
            <person name="Riley R."/>
            <person name="Labutti K."/>
            <person name="Andreopoulos B."/>
            <person name="Lipzen A."/>
            <person name="Chen C."/>
            <person name="Yanf M."/>
            <person name="Daum C."/>
            <person name="Ng V."/>
            <person name="Clum A."/>
            <person name="Ohm R."/>
            <person name="Martin F."/>
            <person name="Silar P."/>
            <person name="Natvig D."/>
            <person name="Lalanne C."/>
            <person name="Gautier V."/>
            <person name="Ament-Velasquez S.L."/>
            <person name="Kruys A."/>
            <person name="Hutchinson M.I."/>
            <person name="Powell A.J."/>
            <person name="Barry K."/>
            <person name="Miller A.N."/>
            <person name="Grigoriev I.V."/>
            <person name="Debuchy R."/>
            <person name="Gladieux P."/>
            <person name="Thoren M.H."/>
            <person name="Johannesson H."/>
        </authorList>
    </citation>
    <scope>NUCLEOTIDE SEQUENCE</scope>
    <source>
        <strain evidence="3">CBS 990.96</strain>
    </source>
</reference>
<evidence type="ECO:0000313" key="3">
    <source>
        <dbReference type="EMBL" id="KAK4224844.1"/>
    </source>
</evidence>
<name>A0AAN7BK45_9PEZI</name>
<protein>
    <recommendedName>
        <fullName evidence="2">DUF6594 domain-containing protein</fullName>
    </recommendedName>
</protein>
<dbReference type="AlphaFoldDB" id="A0AAN7BK45"/>
<feature type="domain" description="DUF6594" evidence="2">
    <location>
        <begin position="20"/>
        <end position="314"/>
    </location>
</feature>
<reference evidence="3" key="1">
    <citation type="journal article" date="2023" name="Mol. Phylogenet. Evol.">
        <title>Genome-scale phylogeny and comparative genomics of the fungal order Sordariales.</title>
        <authorList>
            <person name="Hensen N."/>
            <person name="Bonometti L."/>
            <person name="Westerberg I."/>
            <person name="Brannstrom I.O."/>
            <person name="Guillou S."/>
            <person name="Cros-Aarteil S."/>
            <person name="Calhoun S."/>
            <person name="Haridas S."/>
            <person name="Kuo A."/>
            <person name="Mondo S."/>
            <person name="Pangilinan J."/>
            <person name="Riley R."/>
            <person name="LaButti K."/>
            <person name="Andreopoulos B."/>
            <person name="Lipzen A."/>
            <person name="Chen C."/>
            <person name="Yan M."/>
            <person name="Daum C."/>
            <person name="Ng V."/>
            <person name="Clum A."/>
            <person name="Steindorff A."/>
            <person name="Ohm R.A."/>
            <person name="Martin F."/>
            <person name="Silar P."/>
            <person name="Natvig D.O."/>
            <person name="Lalanne C."/>
            <person name="Gautier V."/>
            <person name="Ament-Velasquez S.L."/>
            <person name="Kruys A."/>
            <person name="Hutchinson M.I."/>
            <person name="Powell A.J."/>
            <person name="Barry K."/>
            <person name="Miller A.N."/>
            <person name="Grigoriev I.V."/>
            <person name="Debuchy R."/>
            <person name="Gladieux P."/>
            <person name="Hiltunen Thoren M."/>
            <person name="Johannesson H."/>
        </authorList>
    </citation>
    <scope>NUCLEOTIDE SEQUENCE</scope>
    <source>
        <strain evidence="3">CBS 990.96</strain>
    </source>
</reference>
<dbReference type="Proteomes" id="UP001301958">
    <property type="component" value="Unassembled WGS sequence"/>
</dbReference>
<keyword evidence="1" id="KW-0812">Transmembrane</keyword>
<evidence type="ECO:0000313" key="4">
    <source>
        <dbReference type="Proteomes" id="UP001301958"/>
    </source>
</evidence>
<dbReference type="PANTHER" id="PTHR34502">
    <property type="entry name" value="DUF6594 DOMAIN-CONTAINING PROTEIN-RELATED"/>
    <property type="match status" value="1"/>
</dbReference>
<dbReference type="EMBL" id="MU865382">
    <property type="protein sequence ID" value="KAK4224844.1"/>
    <property type="molecule type" value="Genomic_DNA"/>
</dbReference>
<feature type="transmembrane region" description="Helical" evidence="1">
    <location>
        <begin position="277"/>
        <end position="296"/>
    </location>
</feature>
<feature type="transmembrane region" description="Helical" evidence="1">
    <location>
        <begin position="250"/>
        <end position="270"/>
    </location>
</feature>
<keyword evidence="1" id="KW-1133">Transmembrane helix</keyword>
<feature type="transmembrane region" description="Helical" evidence="1">
    <location>
        <begin position="302"/>
        <end position="322"/>
    </location>
</feature>
<sequence>MGTTPDEAVVPPNHDEAKYYHKVLRNMDLARSLAIFRRYDDINLLSIMSLQAEITTLNEMLKRRRKIDSQDAEVHHFDRSFKALRDFRIPIKVDDGILCDSCHKRQDPNFSHMDTSQYGLMERLRAKMAEYNALILQVSQLSKLPSPPKSQLQSLKDLLKFEAKRLPPETPYTFPPSTEFVTWDERDPDKYYSLDHEDSETDPLTRAIKEYIVPLFHWVLGKRIFKKKIIDAEAQLSFYEDEKLVKASSIIAVMISSALPVITIFVLNKVKTTNIRIAWTVGFTMIFAMILVLFSSAKRVEIFAATATFAAVEVVFIGSALGNSST</sequence>
<dbReference type="Pfam" id="PF20237">
    <property type="entry name" value="DUF6594"/>
    <property type="match status" value="1"/>
</dbReference>
<comment type="caution">
    <text evidence="3">The sequence shown here is derived from an EMBL/GenBank/DDBJ whole genome shotgun (WGS) entry which is preliminary data.</text>
</comment>
<evidence type="ECO:0000259" key="2">
    <source>
        <dbReference type="Pfam" id="PF20237"/>
    </source>
</evidence>
<organism evidence="3 4">
    <name type="scientific">Podospora fimiseda</name>
    <dbReference type="NCBI Taxonomy" id="252190"/>
    <lineage>
        <taxon>Eukaryota</taxon>
        <taxon>Fungi</taxon>
        <taxon>Dikarya</taxon>
        <taxon>Ascomycota</taxon>
        <taxon>Pezizomycotina</taxon>
        <taxon>Sordariomycetes</taxon>
        <taxon>Sordariomycetidae</taxon>
        <taxon>Sordariales</taxon>
        <taxon>Podosporaceae</taxon>
        <taxon>Podospora</taxon>
    </lineage>
</organism>
<proteinExistence type="predicted"/>